<protein>
    <submittedName>
        <fullName evidence="1">Uncharacterized protein</fullName>
    </submittedName>
</protein>
<proteinExistence type="predicted"/>
<dbReference type="EMBL" id="JAWPEI010000012">
    <property type="protein sequence ID" value="KAK4708728.1"/>
    <property type="molecule type" value="Genomic_DNA"/>
</dbReference>
<dbReference type="Proteomes" id="UP001311915">
    <property type="component" value="Unassembled WGS sequence"/>
</dbReference>
<reference evidence="1 2" key="1">
    <citation type="submission" date="2023-10" db="EMBL/GenBank/DDBJ databases">
        <title>Genome-Wide Identification Analysis in wild type Solanum Pinnatisectum Reveals Some Genes Defensing Phytophthora Infestans.</title>
        <authorList>
            <person name="Sun C."/>
        </authorList>
    </citation>
    <scope>NUCLEOTIDE SEQUENCE [LARGE SCALE GENOMIC DNA]</scope>
    <source>
        <strain evidence="1">LQN</strain>
        <tissue evidence="1">Leaf</tissue>
    </source>
</reference>
<evidence type="ECO:0000313" key="2">
    <source>
        <dbReference type="Proteomes" id="UP001311915"/>
    </source>
</evidence>
<keyword evidence="2" id="KW-1185">Reference proteome</keyword>
<dbReference type="AlphaFoldDB" id="A0AAV9K607"/>
<gene>
    <name evidence="1" type="ORF">R3W88_029653</name>
</gene>
<organism evidence="1 2">
    <name type="scientific">Solanum pinnatisectum</name>
    <name type="common">tansyleaf nightshade</name>
    <dbReference type="NCBI Taxonomy" id="50273"/>
    <lineage>
        <taxon>Eukaryota</taxon>
        <taxon>Viridiplantae</taxon>
        <taxon>Streptophyta</taxon>
        <taxon>Embryophyta</taxon>
        <taxon>Tracheophyta</taxon>
        <taxon>Spermatophyta</taxon>
        <taxon>Magnoliopsida</taxon>
        <taxon>eudicotyledons</taxon>
        <taxon>Gunneridae</taxon>
        <taxon>Pentapetalae</taxon>
        <taxon>asterids</taxon>
        <taxon>lamiids</taxon>
        <taxon>Solanales</taxon>
        <taxon>Solanaceae</taxon>
        <taxon>Solanoideae</taxon>
        <taxon>Solaneae</taxon>
        <taxon>Solanum</taxon>
    </lineage>
</organism>
<sequence>MQGHPLIFNVLMENQEVTIVVKNPTFMAQLVPEGVRMVMETYNNHLWMPCILHQPLKYPFPIMTYYHIPIWMKYVICSTQSI</sequence>
<accession>A0AAV9K607</accession>
<evidence type="ECO:0000313" key="1">
    <source>
        <dbReference type="EMBL" id="KAK4708728.1"/>
    </source>
</evidence>
<name>A0AAV9K607_9SOLN</name>
<comment type="caution">
    <text evidence="1">The sequence shown here is derived from an EMBL/GenBank/DDBJ whole genome shotgun (WGS) entry which is preliminary data.</text>
</comment>